<dbReference type="SUPFAM" id="SSF56935">
    <property type="entry name" value="Porins"/>
    <property type="match status" value="1"/>
</dbReference>
<keyword evidence="14" id="KW-1185">Reference proteome</keyword>
<comment type="similarity">
    <text evidence="11">Belongs to the TonB-dependent receptor family.</text>
</comment>
<evidence type="ECO:0000256" key="5">
    <source>
        <dbReference type="ARBA" id="ARBA00022692"/>
    </source>
</evidence>
<evidence type="ECO:0000256" key="11">
    <source>
        <dbReference type="PROSITE-ProRule" id="PRU01360"/>
    </source>
</evidence>
<keyword evidence="7" id="KW-0406">Ion transport</keyword>
<keyword evidence="5 11" id="KW-0812">Transmembrane</keyword>
<dbReference type="Pfam" id="PF00593">
    <property type="entry name" value="TonB_dep_Rec_b-barrel"/>
    <property type="match status" value="1"/>
</dbReference>
<keyword evidence="2 11" id="KW-0813">Transport</keyword>
<comment type="subcellular location">
    <subcellularLocation>
        <location evidence="1 11">Cell outer membrane</location>
        <topology evidence="1 11">Multi-pass membrane protein</topology>
    </subcellularLocation>
</comment>
<dbReference type="PANTHER" id="PTHR32552">
    <property type="entry name" value="FERRICHROME IRON RECEPTOR-RELATED"/>
    <property type="match status" value="1"/>
</dbReference>
<evidence type="ECO:0000313" key="14">
    <source>
        <dbReference type="Proteomes" id="UP001431181"/>
    </source>
</evidence>
<keyword evidence="9 11" id="KW-0472">Membrane</keyword>
<evidence type="ECO:0000256" key="8">
    <source>
        <dbReference type="ARBA" id="ARBA00023077"/>
    </source>
</evidence>
<proteinExistence type="inferred from homology"/>
<dbReference type="InterPro" id="IPR039426">
    <property type="entry name" value="TonB-dep_rcpt-like"/>
</dbReference>
<dbReference type="InterPro" id="IPR000531">
    <property type="entry name" value="Beta-barrel_TonB"/>
</dbReference>
<evidence type="ECO:0000256" key="3">
    <source>
        <dbReference type="ARBA" id="ARBA00022452"/>
    </source>
</evidence>
<dbReference type="InterPro" id="IPR036942">
    <property type="entry name" value="Beta-barrel_TonB_sf"/>
</dbReference>
<dbReference type="RefSeq" id="WP_265219974.1">
    <property type="nucleotide sequence ID" value="NZ_JAPEUL010000009.1"/>
</dbReference>
<organism evidence="13 14">
    <name type="scientific">Marinomonas rhodophyticola</name>
    <dbReference type="NCBI Taxonomy" id="2992803"/>
    <lineage>
        <taxon>Bacteria</taxon>
        <taxon>Pseudomonadati</taxon>
        <taxon>Pseudomonadota</taxon>
        <taxon>Gammaproteobacteria</taxon>
        <taxon>Oceanospirillales</taxon>
        <taxon>Oceanospirillaceae</taxon>
        <taxon>Marinomonas</taxon>
    </lineage>
</organism>
<keyword evidence="13" id="KW-0675">Receptor</keyword>
<name>A0ABT3KJC4_9GAMM</name>
<evidence type="ECO:0000256" key="6">
    <source>
        <dbReference type="ARBA" id="ARBA00023004"/>
    </source>
</evidence>
<keyword evidence="6" id="KW-0408">Iron</keyword>
<evidence type="ECO:0000259" key="12">
    <source>
        <dbReference type="Pfam" id="PF00593"/>
    </source>
</evidence>
<evidence type="ECO:0000256" key="9">
    <source>
        <dbReference type="ARBA" id="ARBA00023136"/>
    </source>
</evidence>
<evidence type="ECO:0000256" key="1">
    <source>
        <dbReference type="ARBA" id="ARBA00004571"/>
    </source>
</evidence>
<dbReference type="PROSITE" id="PS52016">
    <property type="entry name" value="TONB_DEPENDENT_REC_3"/>
    <property type="match status" value="1"/>
</dbReference>
<dbReference type="Proteomes" id="UP001431181">
    <property type="component" value="Unassembled WGS sequence"/>
</dbReference>
<keyword evidence="8" id="KW-0798">TonB box</keyword>
<reference evidence="13" key="1">
    <citation type="submission" date="2022-11" db="EMBL/GenBank/DDBJ databases">
        <title>Marinomonas sp. nov., isolated from marine algae.</title>
        <authorList>
            <person name="Choi D.G."/>
            <person name="Kim J.M."/>
            <person name="Lee J.K."/>
            <person name="Baek J.H."/>
            <person name="Jeon C.O."/>
        </authorList>
    </citation>
    <scope>NUCLEOTIDE SEQUENCE</scope>
    <source>
        <strain evidence="13">KJ51-3</strain>
    </source>
</reference>
<evidence type="ECO:0000313" key="13">
    <source>
        <dbReference type="EMBL" id="MCW4630633.1"/>
    </source>
</evidence>
<comment type="caution">
    <text evidence="13">The sequence shown here is derived from an EMBL/GenBank/DDBJ whole genome shotgun (WGS) entry which is preliminary data.</text>
</comment>
<sequence length="171" mass="19046">MDIKNMQVSQMPTVGLIYLTNAADATSDGLEASLEYYFNENWSTEIGVAWNKTRFDHFIDGNNDYSGNRNPFAPEMNGHLSLRYEDVGGWSVAASLVGSSAVYLDAANKYQQKGYEVVNVSASYPLTDKASLSAYVNNLQDRQFDAVGYQNGYVTVYSPPREYGVKFTLEL</sequence>
<keyword evidence="3 11" id="KW-1134">Transmembrane beta strand</keyword>
<feature type="domain" description="TonB-dependent receptor-like beta-barrel" evidence="12">
    <location>
        <begin position="2"/>
        <end position="139"/>
    </location>
</feature>
<protein>
    <submittedName>
        <fullName evidence="13">TonB-dependent receptor</fullName>
    </submittedName>
</protein>
<evidence type="ECO:0000256" key="2">
    <source>
        <dbReference type="ARBA" id="ARBA00022448"/>
    </source>
</evidence>
<dbReference type="EMBL" id="JAPEUL010000009">
    <property type="protein sequence ID" value="MCW4630633.1"/>
    <property type="molecule type" value="Genomic_DNA"/>
</dbReference>
<evidence type="ECO:0000256" key="4">
    <source>
        <dbReference type="ARBA" id="ARBA00022496"/>
    </source>
</evidence>
<evidence type="ECO:0000256" key="7">
    <source>
        <dbReference type="ARBA" id="ARBA00023065"/>
    </source>
</evidence>
<gene>
    <name evidence="13" type="ORF">ONZ52_17520</name>
</gene>
<keyword evidence="4" id="KW-0410">Iron transport</keyword>
<accession>A0ABT3KJC4</accession>
<keyword evidence="10 11" id="KW-0998">Cell outer membrane</keyword>
<evidence type="ECO:0000256" key="10">
    <source>
        <dbReference type="ARBA" id="ARBA00023237"/>
    </source>
</evidence>
<dbReference type="Gene3D" id="2.40.170.20">
    <property type="entry name" value="TonB-dependent receptor, beta-barrel domain"/>
    <property type="match status" value="1"/>
</dbReference>
<dbReference type="PANTHER" id="PTHR32552:SF81">
    <property type="entry name" value="TONB-DEPENDENT OUTER MEMBRANE RECEPTOR"/>
    <property type="match status" value="1"/>
</dbReference>